<accession>A0A2Z6I9I1</accession>
<feature type="binding site" evidence="4">
    <location>
        <position position="64"/>
    </location>
    <ligand>
        <name>Zn(2+)</name>
        <dbReference type="ChEBI" id="CHEBI:29105"/>
        <label>1</label>
        <note>catalytic</note>
    </ligand>
</feature>
<protein>
    <recommendedName>
        <fullName evidence="1">Isoaspartyl dipeptidase</fullName>
        <ecNumber evidence="1">3.4.19.-</ecNumber>
    </recommendedName>
</protein>
<dbReference type="PANTHER" id="PTHR11647">
    <property type="entry name" value="HYDRANTOINASE/DIHYDROPYRIMIDINASE FAMILY MEMBER"/>
    <property type="match status" value="1"/>
</dbReference>
<comment type="similarity">
    <text evidence="1">Belongs to the peptidase M38 family.</text>
</comment>
<evidence type="ECO:0000256" key="3">
    <source>
        <dbReference type="PIRSR" id="PIRSR001238-2"/>
    </source>
</evidence>
<dbReference type="InterPro" id="IPR032466">
    <property type="entry name" value="Metal_Hydrolase"/>
</dbReference>
<feature type="modified residue" description="N6-carboxylysine" evidence="5">
    <location>
        <position position="156"/>
    </location>
</feature>
<dbReference type="GO" id="GO:0046872">
    <property type="term" value="F:metal ion binding"/>
    <property type="evidence" value="ECO:0007669"/>
    <property type="project" value="UniProtKB-KW"/>
</dbReference>
<dbReference type="GO" id="GO:0008798">
    <property type="term" value="F:beta-aspartyl-peptidase activity"/>
    <property type="evidence" value="ECO:0007669"/>
    <property type="project" value="InterPro"/>
</dbReference>
<comment type="PTM">
    <text evidence="5">Carbamylation allows a single lysine to coordinate two zinc ions.</text>
</comment>
<dbReference type="RefSeq" id="WP_120176746.1">
    <property type="nucleotide sequence ID" value="NZ_AP018786.1"/>
</dbReference>
<feature type="binding site" evidence="4">
    <location>
        <position position="62"/>
    </location>
    <ligand>
        <name>Zn(2+)</name>
        <dbReference type="ChEBI" id="CHEBI:29105"/>
        <label>1</label>
        <note>catalytic</note>
    </ligand>
</feature>
<feature type="binding site" evidence="3">
    <location>
        <position position="163"/>
    </location>
    <ligand>
        <name>substrate</name>
    </ligand>
</feature>
<keyword evidence="1" id="KW-0482">Metalloprotease</keyword>
<keyword evidence="1" id="KW-0645">Protease</keyword>
<dbReference type="PANTHER" id="PTHR11647:SF1">
    <property type="entry name" value="COLLAPSIN RESPONSE MEDIATOR PROTEIN"/>
    <property type="match status" value="1"/>
</dbReference>
<dbReference type="AlphaFoldDB" id="A0A2Z6I9I1"/>
<dbReference type="InterPro" id="IPR011059">
    <property type="entry name" value="Metal-dep_hydrolase_composite"/>
</dbReference>
<feature type="binding site" evidence="4">
    <location>
        <position position="195"/>
    </location>
    <ligand>
        <name>Zn(2+)</name>
        <dbReference type="ChEBI" id="CHEBI:29105"/>
        <label>2</label>
        <note>catalytic</note>
    </ligand>
</feature>
<dbReference type="SUPFAM" id="SSF51338">
    <property type="entry name" value="Composite domain of metallo-dependent hydrolases"/>
    <property type="match status" value="1"/>
</dbReference>
<sequence length="381" mass="40753">MQNPMLLKNCDLWAPEHLGRRDVFVAGGKVVAVEPELSIDFPGLETIDMKGAKVVPGLIDQHIHVTGGGGEGGWQSRCPELVFSELVRAGVTTFLGVSGTDSMSRSIENLLAKVRGLAAEGASGWMWTSNYAYPPTTITRDVKTDLFAIPEVLGVKIALGDHRSSWPTKEELLRLASEVRIAGMLTGKVGFVHVHLGDHPTAFDLMEACIATGIPAKHFRPTHTGRHPEVFRRACEFAKAGGIIDITTGGGNYLGTAAETLRAALAAGVPAERITLSSDGHGSMPRFNDAGEMVGLAVGLINCNKETIGELAKDLGLEAALRFMTTNVAQALNLTEKGAIVPGADADLLVVDDAFEPQWVFMRGRIAMREGELLMKGTFED</sequence>
<dbReference type="OrthoDB" id="5687299at2"/>
<comment type="function">
    <text evidence="1">Catalyzes the hydrolytic cleavage of a subset of L-isoaspartyl (L-beta-aspartyl) dipeptides. Used to degrade proteins damaged by L-isoaspartyl residues formation.</text>
</comment>
<keyword evidence="1" id="KW-0378">Hydrolase</keyword>
<dbReference type="Proteomes" id="UP000271003">
    <property type="component" value="Chromosome"/>
</dbReference>
<comment type="cofactor">
    <cofactor evidence="1 4">
        <name>Zn(2+)</name>
        <dbReference type="ChEBI" id="CHEBI:29105"/>
    </cofactor>
    <text evidence="1 4">Binds 2 Zn(2+) ions per subunit.</text>
</comment>
<keyword evidence="1 4" id="KW-0862">Zinc</keyword>
<proteinExistence type="inferred from homology"/>
<comment type="subcellular location">
    <subcellularLocation>
        <location evidence="1">Cytoplasm</location>
    </subcellularLocation>
</comment>
<keyword evidence="8" id="KW-1185">Reference proteome</keyword>
<feature type="binding site" evidence="3">
    <location>
        <position position="131"/>
    </location>
    <ligand>
        <name>substrate</name>
    </ligand>
</feature>
<keyword evidence="1 4" id="KW-0479">Metal-binding</keyword>
<dbReference type="GO" id="GO:0005737">
    <property type="term" value="C:cytoplasm"/>
    <property type="evidence" value="ECO:0007669"/>
    <property type="project" value="UniProtKB-SubCell"/>
</dbReference>
<dbReference type="Gene3D" id="3.20.20.140">
    <property type="entry name" value="Metal-dependent hydrolases"/>
    <property type="match status" value="1"/>
</dbReference>
<dbReference type="EMBL" id="AP018786">
    <property type="protein sequence ID" value="BBF23105.1"/>
    <property type="molecule type" value="Genomic_DNA"/>
</dbReference>
<feature type="binding site" evidence="3">
    <location>
        <position position="226"/>
    </location>
    <ligand>
        <name>substrate</name>
    </ligand>
</feature>
<feature type="binding site" description="via carbamate group" evidence="4">
    <location>
        <position position="156"/>
    </location>
    <ligand>
        <name>Zn(2+)</name>
        <dbReference type="ChEBI" id="CHEBI:29105"/>
        <label>2</label>
        <note>catalytic</note>
    </ligand>
</feature>
<name>A0A2Z6I9I1_9BURK</name>
<dbReference type="GO" id="GO:0006508">
    <property type="term" value="P:proteolysis"/>
    <property type="evidence" value="ECO:0007669"/>
    <property type="project" value="UniProtKB-KW"/>
</dbReference>
<dbReference type="InterPro" id="IPR050378">
    <property type="entry name" value="Metallo-dep_Hydrolases_sf"/>
</dbReference>
<dbReference type="GO" id="GO:0016810">
    <property type="term" value="F:hydrolase activity, acting on carbon-nitrogen (but not peptide) bonds"/>
    <property type="evidence" value="ECO:0007669"/>
    <property type="project" value="InterPro"/>
</dbReference>
<feature type="active site" description="Proton acceptor" evidence="2">
    <location>
        <position position="279"/>
    </location>
</feature>
<dbReference type="NCBIfam" id="TIGR01975">
    <property type="entry name" value="isoAsp_dipep"/>
    <property type="match status" value="1"/>
</dbReference>
<organism evidence="7 8">
    <name type="scientific">Sutterella megalosphaeroides</name>
    <dbReference type="NCBI Taxonomy" id="2494234"/>
    <lineage>
        <taxon>Bacteria</taxon>
        <taxon>Pseudomonadati</taxon>
        <taxon>Pseudomonadota</taxon>
        <taxon>Betaproteobacteria</taxon>
        <taxon>Burkholderiales</taxon>
        <taxon>Sutterellaceae</taxon>
        <taxon>Sutterella</taxon>
    </lineage>
</organism>
<feature type="binding site" evidence="4">
    <location>
        <position position="223"/>
    </location>
    <ligand>
        <name>Zn(2+)</name>
        <dbReference type="ChEBI" id="CHEBI:29105"/>
        <label>2</label>
        <note>catalytic</note>
    </ligand>
</feature>
<evidence type="ECO:0000313" key="7">
    <source>
        <dbReference type="EMBL" id="BBF23105.1"/>
    </source>
</evidence>
<reference evidence="7 8" key="1">
    <citation type="journal article" date="2018" name="Int. J. Syst. Evol. Microbiol.">
        <title>Mesosutterella multiformis gen. nov., sp. nov., a member of the family Sutterellaceae and Sutterella megalosphaeroides sp. nov., isolated from human faeces.</title>
        <authorList>
            <person name="Sakamoto M."/>
            <person name="Ikeyama N."/>
            <person name="Kunihiro T."/>
            <person name="Iino T."/>
            <person name="Yuki M."/>
            <person name="Ohkuma M."/>
        </authorList>
    </citation>
    <scope>NUCLEOTIDE SEQUENCE [LARGE SCALE GENOMIC DNA]</scope>
    <source>
        <strain evidence="7 8">6FBBBH3</strain>
    </source>
</reference>
<dbReference type="InterPro" id="IPR010229">
    <property type="entry name" value="Pept_M38_dipep"/>
</dbReference>
<comment type="PTM">
    <text evidence="1">Carboxylation allows a single lysine to coordinate two zinc ions.</text>
</comment>
<dbReference type="EC" id="3.4.19.-" evidence="1"/>
<evidence type="ECO:0000256" key="4">
    <source>
        <dbReference type="PIRSR" id="PIRSR001238-3"/>
    </source>
</evidence>
<dbReference type="PIRSF" id="PIRSF001238">
    <property type="entry name" value="IadA"/>
    <property type="match status" value="1"/>
</dbReference>
<dbReference type="Pfam" id="PF01979">
    <property type="entry name" value="Amidohydro_1"/>
    <property type="match status" value="1"/>
</dbReference>
<gene>
    <name evidence="7" type="primary">iadA_1</name>
    <name evidence="7" type="ORF">SUTMEG_09960</name>
</gene>
<dbReference type="InterPro" id="IPR006680">
    <property type="entry name" value="Amidohydro-rel"/>
</dbReference>
<evidence type="ECO:0000256" key="2">
    <source>
        <dbReference type="PIRSR" id="PIRSR001238-1"/>
    </source>
</evidence>
<dbReference type="SUPFAM" id="SSF51556">
    <property type="entry name" value="Metallo-dependent hydrolases"/>
    <property type="match status" value="1"/>
</dbReference>
<dbReference type="GO" id="GO:0008237">
    <property type="term" value="F:metallopeptidase activity"/>
    <property type="evidence" value="ECO:0007669"/>
    <property type="project" value="UniProtKB-KW"/>
</dbReference>
<feature type="domain" description="Amidohydrolase-related" evidence="6">
    <location>
        <begin position="54"/>
        <end position="362"/>
    </location>
</feature>
<dbReference type="Gene3D" id="2.30.40.10">
    <property type="entry name" value="Urease, subunit C, domain 1"/>
    <property type="match status" value="1"/>
</dbReference>
<feature type="binding site" evidence="3">
    <location>
        <begin position="69"/>
        <end position="71"/>
    </location>
    <ligand>
        <name>substrate</name>
    </ligand>
</feature>
<feature type="binding site" description="via carbamate group" evidence="4">
    <location>
        <position position="156"/>
    </location>
    <ligand>
        <name>Zn(2+)</name>
        <dbReference type="ChEBI" id="CHEBI:29105"/>
        <label>1</label>
        <note>catalytic</note>
    </ligand>
</feature>
<evidence type="ECO:0000256" key="5">
    <source>
        <dbReference type="PIRSR" id="PIRSR001238-50"/>
    </source>
</evidence>
<evidence type="ECO:0000256" key="1">
    <source>
        <dbReference type="PIRNR" id="PIRNR001238"/>
    </source>
</evidence>
<feature type="binding site" evidence="4">
    <location>
        <position position="279"/>
    </location>
    <ligand>
        <name>Zn(2+)</name>
        <dbReference type="ChEBI" id="CHEBI:29105"/>
        <label>1</label>
        <note>catalytic</note>
    </ligand>
</feature>
<evidence type="ECO:0000313" key="8">
    <source>
        <dbReference type="Proteomes" id="UP000271003"/>
    </source>
</evidence>
<feature type="binding site" evidence="3">
    <location>
        <position position="100"/>
    </location>
    <ligand>
        <name>substrate</name>
    </ligand>
</feature>
<evidence type="ECO:0000259" key="6">
    <source>
        <dbReference type="Pfam" id="PF01979"/>
    </source>
</evidence>
<feature type="binding site" evidence="3">
    <location>
        <position position="283"/>
    </location>
    <ligand>
        <name>substrate</name>
    </ligand>
</feature>
<dbReference type="KEGG" id="sutt:SUTMEG_09960"/>